<dbReference type="InterPro" id="IPR050638">
    <property type="entry name" value="AA-Vitamin_Transporters"/>
</dbReference>
<evidence type="ECO:0000313" key="9">
    <source>
        <dbReference type="EMBL" id="KAB1346818.1"/>
    </source>
</evidence>
<feature type="transmembrane region" description="Helical" evidence="7">
    <location>
        <begin position="39"/>
        <end position="58"/>
    </location>
</feature>
<evidence type="ECO:0000256" key="6">
    <source>
        <dbReference type="ARBA" id="ARBA00023136"/>
    </source>
</evidence>
<dbReference type="PANTHER" id="PTHR32322">
    <property type="entry name" value="INNER MEMBRANE TRANSPORTER"/>
    <property type="match status" value="1"/>
</dbReference>
<dbReference type="GO" id="GO:0005886">
    <property type="term" value="C:plasma membrane"/>
    <property type="evidence" value="ECO:0007669"/>
    <property type="project" value="UniProtKB-SubCell"/>
</dbReference>
<gene>
    <name evidence="9" type="ORF">FPG91_29475</name>
</gene>
<evidence type="ECO:0000256" key="5">
    <source>
        <dbReference type="ARBA" id="ARBA00022989"/>
    </source>
</evidence>
<dbReference type="PANTHER" id="PTHR32322:SF18">
    <property type="entry name" value="S-ADENOSYLMETHIONINE_S-ADENOSYLHOMOCYSTEINE TRANSPORTER"/>
    <property type="match status" value="1"/>
</dbReference>
<proteinExistence type="inferred from homology"/>
<feature type="transmembrane region" description="Helical" evidence="7">
    <location>
        <begin position="127"/>
        <end position="147"/>
    </location>
</feature>
<comment type="caution">
    <text evidence="9">The sequence shown here is derived from an EMBL/GenBank/DDBJ whole genome shotgun (WGS) entry which is preliminary data.</text>
</comment>
<feature type="transmembrane region" description="Helical" evidence="7">
    <location>
        <begin position="12"/>
        <end position="33"/>
    </location>
</feature>
<dbReference type="SUPFAM" id="SSF103481">
    <property type="entry name" value="Multidrug resistance efflux transporter EmrE"/>
    <property type="match status" value="2"/>
</dbReference>
<keyword evidence="4 7" id="KW-0812">Transmembrane</keyword>
<sequence length="309" mass="33973">MLKTQMKFNVYYIAYLTLGVIWGTNFLFMKWAAVHIDPLQIVFLRVLAGFIPVFLYALIKRQIKLSHIKYIHHFLIMSILATIIYYYCFAKGTALLNSGIAGALSGSIPIFSTIMTFFVLKEEKVTVKRVVGVIVGLIGVLLIARPWKNGDTALDVKGVIYMLIGSLSVGASFVYAKKYLTKINISPAALTSYQVAIAIIILGLFGDLQSIENIQSDSVALIGVLVGLGVLGTGLAYILYYVLVNNLGAIIASTVTYIPPVISLLIGALLANEIILISDWSAMIIILFGVYIMNKKEGFDSDLLHNREH</sequence>
<feature type="transmembrane region" description="Helical" evidence="7">
    <location>
        <begin position="159"/>
        <end position="176"/>
    </location>
</feature>
<keyword evidence="5 7" id="KW-1133">Transmembrane helix</keyword>
<name>A0A643MJG4_BACTU</name>
<dbReference type="InterPro" id="IPR037185">
    <property type="entry name" value="EmrE-like"/>
</dbReference>
<evidence type="ECO:0000256" key="1">
    <source>
        <dbReference type="ARBA" id="ARBA00004651"/>
    </source>
</evidence>
<feature type="transmembrane region" description="Helical" evidence="7">
    <location>
        <begin position="188"/>
        <end position="206"/>
    </location>
</feature>
<keyword evidence="3" id="KW-1003">Cell membrane</keyword>
<feature type="domain" description="EamA" evidence="8">
    <location>
        <begin position="12"/>
        <end position="144"/>
    </location>
</feature>
<evidence type="ECO:0000256" key="4">
    <source>
        <dbReference type="ARBA" id="ARBA00022692"/>
    </source>
</evidence>
<dbReference type="KEGG" id="bthy:AQ980_30210"/>
<accession>A0A643MJG4</accession>
<evidence type="ECO:0000256" key="3">
    <source>
        <dbReference type="ARBA" id="ARBA00022475"/>
    </source>
</evidence>
<dbReference type="RefSeq" id="WP_016090335.1">
    <property type="nucleotide sequence ID" value="NZ_CP011350.1"/>
</dbReference>
<comment type="subcellular location">
    <subcellularLocation>
        <location evidence="1">Cell membrane</location>
        <topology evidence="1">Multi-pass membrane protein</topology>
    </subcellularLocation>
</comment>
<evidence type="ECO:0000256" key="7">
    <source>
        <dbReference type="SAM" id="Phobius"/>
    </source>
</evidence>
<dbReference type="InterPro" id="IPR000620">
    <property type="entry name" value="EamA_dom"/>
</dbReference>
<dbReference type="AlphaFoldDB" id="A0A643MJG4"/>
<dbReference type="EMBL" id="VLPO01000107">
    <property type="protein sequence ID" value="KAB1346818.1"/>
    <property type="molecule type" value="Genomic_DNA"/>
</dbReference>
<reference evidence="9" key="1">
    <citation type="submission" date="2019-07" db="EMBL/GenBank/DDBJ databases">
        <title>Draft genome sequence of Bacillus thuringiensis strain PT02.</title>
        <authorList>
            <person name="Nguyen H."/>
            <person name="Nguyen L.N."/>
            <person name="Nguyen H.T.T."/>
            <person name="Nguyen D.V."/>
            <person name="Le H.T.T."/>
        </authorList>
    </citation>
    <scope>NUCLEOTIDE SEQUENCE</scope>
    <source>
        <strain evidence="9">PT02</strain>
    </source>
</reference>
<feature type="domain" description="EamA" evidence="8">
    <location>
        <begin position="157"/>
        <end position="294"/>
    </location>
</feature>
<protein>
    <submittedName>
        <fullName evidence="9">DMT family transporter</fullName>
    </submittedName>
</protein>
<feature type="transmembrane region" description="Helical" evidence="7">
    <location>
        <begin position="247"/>
        <end position="268"/>
    </location>
</feature>
<evidence type="ECO:0000259" key="8">
    <source>
        <dbReference type="Pfam" id="PF00892"/>
    </source>
</evidence>
<keyword evidence="6 7" id="KW-0472">Membrane</keyword>
<comment type="similarity">
    <text evidence="2">Belongs to the EamA transporter family.</text>
</comment>
<organism evidence="9">
    <name type="scientific">Bacillus thuringiensis</name>
    <dbReference type="NCBI Taxonomy" id="1428"/>
    <lineage>
        <taxon>Bacteria</taxon>
        <taxon>Bacillati</taxon>
        <taxon>Bacillota</taxon>
        <taxon>Bacilli</taxon>
        <taxon>Bacillales</taxon>
        <taxon>Bacillaceae</taxon>
        <taxon>Bacillus</taxon>
        <taxon>Bacillus cereus group</taxon>
    </lineage>
</organism>
<feature type="transmembrane region" description="Helical" evidence="7">
    <location>
        <begin position="70"/>
        <end position="87"/>
    </location>
</feature>
<feature type="transmembrane region" description="Helical" evidence="7">
    <location>
        <begin position="218"/>
        <end position="240"/>
    </location>
</feature>
<evidence type="ECO:0000256" key="2">
    <source>
        <dbReference type="ARBA" id="ARBA00007362"/>
    </source>
</evidence>
<feature type="transmembrane region" description="Helical" evidence="7">
    <location>
        <begin position="274"/>
        <end position="293"/>
    </location>
</feature>
<dbReference type="Pfam" id="PF00892">
    <property type="entry name" value="EamA"/>
    <property type="match status" value="2"/>
</dbReference>
<feature type="transmembrane region" description="Helical" evidence="7">
    <location>
        <begin position="99"/>
        <end position="120"/>
    </location>
</feature>